<dbReference type="GO" id="GO:0008168">
    <property type="term" value="F:methyltransferase activity"/>
    <property type="evidence" value="ECO:0007669"/>
    <property type="project" value="UniProtKB-KW"/>
</dbReference>
<dbReference type="eggNOG" id="COG3865">
    <property type="taxonomic scope" value="Bacteria"/>
</dbReference>
<dbReference type="PIRSF" id="PIRSF500687">
    <property type="entry name" value="MTase_demethylubiq_bact"/>
    <property type="match status" value="1"/>
</dbReference>
<keyword evidence="3" id="KW-1185">Reference proteome</keyword>
<keyword evidence="2" id="KW-0808">Transferase</keyword>
<dbReference type="RefSeq" id="WP_033677426.1">
    <property type="nucleotide sequence ID" value="NZ_JOTM01000031.1"/>
</dbReference>
<dbReference type="InterPro" id="IPR027259">
    <property type="entry name" value="MTase_demethylubiq_bac"/>
</dbReference>
<dbReference type="PIRSF" id="PIRSF021700">
    <property type="entry name" value="3_dmu_93_MTrfase"/>
    <property type="match status" value="1"/>
</dbReference>
<dbReference type="Gene3D" id="3.30.720.100">
    <property type="match status" value="1"/>
</dbReference>
<dbReference type="CDD" id="cd06588">
    <property type="entry name" value="PhnB_like"/>
    <property type="match status" value="1"/>
</dbReference>
<evidence type="ECO:0000259" key="1">
    <source>
        <dbReference type="Pfam" id="PF06983"/>
    </source>
</evidence>
<dbReference type="GO" id="GO:0032259">
    <property type="term" value="P:methylation"/>
    <property type="evidence" value="ECO:0007669"/>
    <property type="project" value="UniProtKB-KW"/>
</dbReference>
<name>A0A073K776_9BACI</name>
<dbReference type="Pfam" id="PF06983">
    <property type="entry name" value="3-dmu-9_3-mt"/>
    <property type="match status" value="1"/>
</dbReference>
<feature type="domain" description="PhnB-like" evidence="1">
    <location>
        <begin position="6"/>
        <end position="131"/>
    </location>
</feature>
<comment type="caution">
    <text evidence="2">The sequence shown here is derived from an EMBL/GenBank/DDBJ whole genome shotgun (WGS) entry which is preliminary data.</text>
</comment>
<dbReference type="OrthoDB" id="9806473at2"/>
<evidence type="ECO:0000313" key="3">
    <source>
        <dbReference type="Proteomes" id="UP000027778"/>
    </source>
</evidence>
<dbReference type="InterPro" id="IPR009725">
    <property type="entry name" value="3_dmu_93_MTrfase"/>
</dbReference>
<proteinExistence type="predicted"/>
<accession>A0A073K776</accession>
<sequence length="136" mass="15340">MKNTKQKITTFLMFDGNAEEAMTLYTSLFDQSEVVSISRYNANGSGKEGTVMHATFTLNGQEFMCIDSNVKHEFTFTPSISLYVNCDTEEEIEVVFNKLSEGGEVLMPLASYPFSKKFGWLNDKYGVSWQLNLSAK</sequence>
<dbReference type="PANTHER" id="PTHR33990:SF4">
    <property type="entry name" value="PHNB-LIKE DOMAIN-CONTAINING PROTEIN"/>
    <property type="match status" value="1"/>
</dbReference>
<organism evidence="2 3">
    <name type="scientific">Bacillus gaemokensis</name>
    <dbReference type="NCBI Taxonomy" id="574375"/>
    <lineage>
        <taxon>Bacteria</taxon>
        <taxon>Bacillati</taxon>
        <taxon>Bacillota</taxon>
        <taxon>Bacilli</taxon>
        <taxon>Bacillales</taxon>
        <taxon>Bacillaceae</taxon>
        <taxon>Bacillus</taxon>
        <taxon>Bacillus cereus group</taxon>
    </lineage>
</organism>
<reference evidence="2 3" key="1">
    <citation type="submission" date="2014-06" db="EMBL/GenBank/DDBJ databases">
        <title>Draft genome sequence of Bacillus gaemokensis JCM 15801 (MCCC 1A00707).</title>
        <authorList>
            <person name="Lai Q."/>
            <person name="Liu Y."/>
            <person name="Shao Z."/>
        </authorList>
    </citation>
    <scope>NUCLEOTIDE SEQUENCE [LARGE SCALE GENOMIC DNA]</scope>
    <source>
        <strain evidence="2 3">JCM 15801</strain>
    </source>
</reference>
<dbReference type="Gene3D" id="3.30.720.110">
    <property type="match status" value="1"/>
</dbReference>
<dbReference type="InterPro" id="IPR028973">
    <property type="entry name" value="PhnB-like"/>
</dbReference>
<gene>
    <name evidence="2" type="ORF">BAGA_19185</name>
</gene>
<keyword evidence="2" id="KW-0489">Methyltransferase</keyword>
<protein>
    <submittedName>
        <fullName evidence="2">3-demethylubiquinone-9 3-methyltransferase</fullName>
    </submittedName>
</protein>
<dbReference type="AlphaFoldDB" id="A0A073K776"/>
<dbReference type="SUPFAM" id="SSF54593">
    <property type="entry name" value="Glyoxalase/Bleomycin resistance protein/Dihydroxybiphenyl dioxygenase"/>
    <property type="match status" value="1"/>
</dbReference>
<dbReference type="STRING" id="574375.AZF08_18040"/>
<dbReference type="InterPro" id="IPR029068">
    <property type="entry name" value="Glyas_Bleomycin-R_OHBP_Dase"/>
</dbReference>
<dbReference type="Proteomes" id="UP000027778">
    <property type="component" value="Unassembled WGS sequence"/>
</dbReference>
<dbReference type="PANTHER" id="PTHR33990">
    <property type="entry name" value="PROTEIN YJDN-RELATED"/>
    <property type="match status" value="1"/>
</dbReference>
<keyword evidence="2" id="KW-0830">Ubiquinone</keyword>
<evidence type="ECO:0000313" key="2">
    <source>
        <dbReference type="EMBL" id="KEK22410.1"/>
    </source>
</evidence>
<dbReference type="EMBL" id="JOTM01000031">
    <property type="protein sequence ID" value="KEK22410.1"/>
    <property type="molecule type" value="Genomic_DNA"/>
</dbReference>